<reference evidence="2 3" key="1">
    <citation type="submission" date="2015-09" db="EMBL/GenBank/DDBJ databases">
        <authorList>
            <consortium name="Pathogen Informatics"/>
        </authorList>
    </citation>
    <scope>NUCLEOTIDE SEQUENCE [LARGE SCALE GENOMIC DNA]</scope>
    <source>
        <strain evidence="2 3">2789STDY5834876</strain>
    </source>
</reference>
<dbReference type="InterPro" id="IPR024534">
    <property type="entry name" value="JetD_C"/>
</dbReference>
<dbReference type="STRING" id="39482.ERS852491_00603"/>
<dbReference type="AlphaFoldDB" id="A0A174A3Q3"/>
<dbReference type="Pfam" id="PF09983">
    <property type="entry name" value="JetD_C"/>
    <property type="match status" value="1"/>
</dbReference>
<name>A0A174A3Q3_9FIRM</name>
<protein>
    <submittedName>
        <fullName evidence="2">Uncharacterized protein conserved in bacteria</fullName>
    </submittedName>
</protein>
<feature type="domain" description="Wadjet protein JetD C-terminal" evidence="1">
    <location>
        <begin position="258"/>
        <end position="392"/>
    </location>
</feature>
<organism evidence="2 3">
    <name type="scientific">Faecalicatena contorta</name>
    <dbReference type="NCBI Taxonomy" id="39482"/>
    <lineage>
        <taxon>Bacteria</taxon>
        <taxon>Bacillati</taxon>
        <taxon>Bacillota</taxon>
        <taxon>Clostridia</taxon>
        <taxon>Lachnospirales</taxon>
        <taxon>Lachnospiraceae</taxon>
        <taxon>Faecalicatena</taxon>
    </lineage>
</organism>
<dbReference type="OrthoDB" id="186173at2"/>
<evidence type="ECO:0000259" key="1">
    <source>
        <dbReference type="Pfam" id="PF09983"/>
    </source>
</evidence>
<sequence>MYLVERIIEKCENSRNDWRLGATGGKSLRIDQQEYDACGKTALVSEAEELERAGMVRIKWLTRGSDIERIHYRLEDLDRFYAVLMEAQPGRQPKWKQIRTYCELLERELEGLKTEWICRYYRDLLEQLGRGNIPKMLDKREVYLPCFRGIDELKEPVFKRIFSSKYLMNSKTFENNAEPHIIAKAREYCGDVVEEMDDKEVLSQLYIEEYSQEMSLKGALCIGIVQGSKCSDINLGDYIYGTVLNSETLKNAVILSEQPEIKRVVTIENKANFVSAPYQEGTLYIFSHGYFSPREKRFLQRLWAVLEGKGVQFYHSGDLDYGGVKIFEYIKKNIFPDVRPLMMDVETYERYLAWGEPIAAKTLQKLKNTKIPELQDLIDAIMEKRVAVEQECFLM</sequence>
<dbReference type="EMBL" id="CYZU01000004">
    <property type="protein sequence ID" value="CUN83322.1"/>
    <property type="molecule type" value="Genomic_DNA"/>
</dbReference>
<gene>
    <name evidence="2" type="ORF">ERS852491_00603</name>
</gene>
<dbReference type="RefSeq" id="WP_055150937.1">
    <property type="nucleotide sequence ID" value="NZ_CYZU01000004.1"/>
</dbReference>
<accession>A0A174A3Q3</accession>
<evidence type="ECO:0000313" key="2">
    <source>
        <dbReference type="EMBL" id="CUN83322.1"/>
    </source>
</evidence>
<evidence type="ECO:0000313" key="3">
    <source>
        <dbReference type="Proteomes" id="UP000095544"/>
    </source>
</evidence>
<proteinExistence type="predicted"/>
<dbReference type="Proteomes" id="UP000095544">
    <property type="component" value="Unassembled WGS sequence"/>
</dbReference>